<evidence type="ECO:0000313" key="1">
    <source>
        <dbReference type="EMBL" id="MBB6146283.1"/>
    </source>
</evidence>
<comment type="caution">
    <text evidence="1">The sequence shown here is derived from an EMBL/GenBank/DDBJ whole genome shotgun (WGS) entry which is preliminary data.</text>
</comment>
<dbReference type="PANTHER" id="PTHR40455">
    <property type="entry name" value="ANTITOXIN HIGA"/>
    <property type="match status" value="1"/>
</dbReference>
<dbReference type="GO" id="GO:0006355">
    <property type="term" value="P:regulation of DNA-templated transcription"/>
    <property type="evidence" value="ECO:0007669"/>
    <property type="project" value="InterPro"/>
</dbReference>
<dbReference type="GO" id="GO:0001046">
    <property type="term" value="F:core promoter sequence-specific DNA binding"/>
    <property type="evidence" value="ECO:0007669"/>
    <property type="project" value="TreeGrafter"/>
</dbReference>
<sequence>MSTLLANPAKMIARGAPRVIHNDEELEAYTAALFDLTALEHPSLSEREAVELLTLLIERYEQEHYAIPAADPVSVVRFLIEKQSLTQRDLIPQFGSESAVSMFLSRQRKLTLEQMRRLSARFKMPIDVFIAGRG</sequence>
<accession>A0A841JXX4</accession>
<dbReference type="PANTHER" id="PTHR40455:SF1">
    <property type="entry name" value="ANTITOXIN HIGA"/>
    <property type="match status" value="1"/>
</dbReference>
<gene>
    <name evidence="1" type="ORF">HNQ77_004255</name>
</gene>
<dbReference type="Proteomes" id="UP000538666">
    <property type="component" value="Unassembled WGS sequence"/>
</dbReference>
<dbReference type="AlphaFoldDB" id="A0A841JXX4"/>
<keyword evidence="2" id="KW-1185">Reference proteome</keyword>
<protein>
    <submittedName>
        <fullName evidence="1">HTH-type transcriptional regulator/antitoxin HigA</fullName>
    </submittedName>
</protein>
<organism evidence="1 2">
    <name type="scientific">Silvibacterium bohemicum</name>
    <dbReference type="NCBI Taxonomy" id="1577686"/>
    <lineage>
        <taxon>Bacteria</taxon>
        <taxon>Pseudomonadati</taxon>
        <taxon>Acidobacteriota</taxon>
        <taxon>Terriglobia</taxon>
        <taxon>Terriglobales</taxon>
        <taxon>Acidobacteriaceae</taxon>
        <taxon>Silvibacterium</taxon>
    </lineage>
</organism>
<dbReference type="EMBL" id="JACHEK010000009">
    <property type="protein sequence ID" value="MBB6146283.1"/>
    <property type="molecule type" value="Genomic_DNA"/>
</dbReference>
<dbReference type="RefSeq" id="WP_050058264.1">
    <property type="nucleotide sequence ID" value="NZ_JACHEK010000009.1"/>
</dbReference>
<name>A0A841JXX4_9BACT</name>
<evidence type="ECO:0000313" key="2">
    <source>
        <dbReference type="Proteomes" id="UP000538666"/>
    </source>
</evidence>
<dbReference type="OrthoDB" id="119873at2"/>
<reference evidence="1 2" key="1">
    <citation type="submission" date="2020-08" db="EMBL/GenBank/DDBJ databases">
        <title>Genomic Encyclopedia of Type Strains, Phase IV (KMG-IV): sequencing the most valuable type-strain genomes for metagenomic binning, comparative biology and taxonomic classification.</title>
        <authorList>
            <person name="Goeker M."/>
        </authorList>
    </citation>
    <scope>NUCLEOTIDE SEQUENCE [LARGE SCALE GENOMIC DNA]</scope>
    <source>
        <strain evidence="1 2">DSM 103733</strain>
    </source>
</reference>
<dbReference type="InterPro" id="IPR039060">
    <property type="entry name" value="Antitox_HigA"/>
</dbReference>
<proteinExistence type="predicted"/>